<sequence>MAIITKINPLQGAHDWNIWRIRILALLSKDELGYTVKPRKEFPKGTPKDNIEEYNKKSAYSNRYYLR</sequence>
<organism evidence="1 2">
    <name type="scientific">Cladophialophora immunda</name>
    <dbReference type="NCBI Taxonomy" id="569365"/>
    <lineage>
        <taxon>Eukaryota</taxon>
        <taxon>Fungi</taxon>
        <taxon>Dikarya</taxon>
        <taxon>Ascomycota</taxon>
        <taxon>Pezizomycotina</taxon>
        <taxon>Eurotiomycetes</taxon>
        <taxon>Chaetothyriomycetidae</taxon>
        <taxon>Chaetothyriales</taxon>
        <taxon>Herpotrichiellaceae</taxon>
        <taxon>Cladophialophora</taxon>
    </lineage>
</organism>
<accession>A0A0D2BRK2</accession>
<dbReference type="AlphaFoldDB" id="A0A0D2BRK2"/>
<proteinExistence type="predicted"/>
<dbReference type="Proteomes" id="UP000054466">
    <property type="component" value="Unassembled WGS sequence"/>
</dbReference>
<gene>
    <name evidence="1" type="ORF">PV07_12859</name>
</gene>
<evidence type="ECO:0000313" key="2">
    <source>
        <dbReference type="Proteomes" id="UP000054466"/>
    </source>
</evidence>
<name>A0A0D2BRK2_9EURO</name>
<protein>
    <submittedName>
        <fullName evidence="1">Uncharacterized protein</fullName>
    </submittedName>
</protein>
<reference evidence="1 2" key="1">
    <citation type="submission" date="2015-01" db="EMBL/GenBank/DDBJ databases">
        <title>The Genome Sequence of Cladophialophora immunda CBS83496.</title>
        <authorList>
            <consortium name="The Broad Institute Genomics Platform"/>
            <person name="Cuomo C."/>
            <person name="de Hoog S."/>
            <person name="Gorbushina A."/>
            <person name="Stielow B."/>
            <person name="Teixiera M."/>
            <person name="Abouelleil A."/>
            <person name="Chapman S.B."/>
            <person name="Priest M."/>
            <person name="Young S.K."/>
            <person name="Wortman J."/>
            <person name="Nusbaum C."/>
            <person name="Birren B."/>
        </authorList>
    </citation>
    <scope>NUCLEOTIDE SEQUENCE [LARGE SCALE GENOMIC DNA]</scope>
    <source>
        <strain evidence="1 2">CBS 83496</strain>
    </source>
</reference>
<dbReference type="EMBL" id="KN847275">
    <property type="protein sequence ID" value="KIW21708.1"/>
    <property type="molecule type" value="Genomic_DNA"/>
</dbReference>
<dbReference type="GeneID" id="27352053"/>
<dbReference type="RefSeq" id="XP_016241924.1">
    <property type="nucleotide sequence ID" value="XM_016400430.1"/>
</dbReference>
<dbReference type="VEuPathDB" id="FungiDB:PV07_12859"/>
<keyword evidence="2" id="KW-1185">Reference proteome</keyword>
<dbReference type="OrthoDB" id="2847449at2759"/>
<evidence type="ECO:0000313" key="1">
    <source>
        <dbReference type="EMBL" id="KIW21708.1"/>
    </source>
</evidence>
<dbReference type="HOGENOM" id="CLU_2885790_0_0_1"/>